<protein>
    <submittedName>
        <fullName evidence="1">Uncharacterized protein</fullName>
    </submittedName>
</protein>
<sequence length="81" mass="9216">MNSWGLYTVETKAVVHDDDVISPWEEFLCTLSLPPANYTENRTTVYYPGLMPTAHIAAIETEKSQQRHTNSKISVITNYNI</sequence>
<dbReference type="EMBL" id="JH668613">
    <property type="protein sequence ID" value="KAG6459206.1"/>
    <property type="molecule type" value="Genomic_DNA"/>
</dbReference>
<proteinExistence type="predicted"/>
<comment type="caution">
    <text evidence="1">The sequence shown here is derived from an EMBL/GenBank/DDBJ whole genome shotgun (WGS) entry which is preliminary data.</text>
</comment>
<organism evidence="1 2">
    <name type="scientific">Manduca sexta</name>
    <name type="common">Tobacco hawkmoth</name>
    <name type="synonym">Tobacco hornworm</name>
    <dbReference type="NCBI Taxonomy" id="7130"/>
    <lineage>
        <taxon>Eukaryota</taxon>
        <taxon>Metazoa</taxon>
        <taxon>Ecdysozoa</taxon>
        <taxon>Arthropoda</taxon>
        <taxon>Hexapoda</taxon>
        <taxon>Insecta</taxon>
        <taxon>Pterygota</taxon>
        <taxon>Neoptera</taxon>
        <taxon>Endopterygota</taxon>
        <taxon>Lepidoptera</taxon>
        <taxon>Glossata</taxon>
        <taxon>Ditrysia</taxon>
        <taxon>Bombycoidea</taxon>
        <taxon>Sphingidae</taxon>
        <taxon>Sphinginae</taxon>
        <taxon>Sphingini</taxon>
        <taxon>Manduca</taxon>
    </lineage>
</organism>
<dbReference type="AlphaFoldDB" id="A0A921ZKM7"/>
<evidence type="ECO:0000313" key="2">
    <source>
        <dbReference type="Proteomes" id="UP000791440"/>
    </source>
</evidence>
<name>A0A921ZKM7_MANSE</name>
<dbReference type="Proteomes" id="UP000791440">
    <property type="component" value="Unassembled WGS sequence"/>
</dbReference>
<evidence type="ECO:0000313" key="1">
    <source>
        <dbReference type="EMBL" id="KAG6459206.1"/>
    </source>
</evidence>
<accession>A0A921ZKM7</accession>
<keyword evidence="2" id="KW-1185">Reference proteome</keyword>
<gene>
    <name evidence="1" type="ORF">O3G_MSEX011270</name>
</gene>
<reference evidence="1" key="2">
    <citation type="submission" date="2020-12" db="EMBL/GenBank/DDBJ databases">
        <authorList>
            <person name="Kanost M."/>
        </authorList>
    </citation>
    <scope>NUCLEOTIDE SEQUENCE</scope>
</reference>
<reference evidence="1" key="1">
    <citation type="journal article" date="2016" name="Insect Biochem. Mol. Biol.">
        <title>Multifaceted biological insights from a draft genome sequence of the tobacco hornworm moth, Manduca sexta.</title>
        <authorList>
            <person name="Kanost M.R."/>
            <person name="Arrese E.L."/>
            <person name="Cao X."/>
            <person name="Chen Y.R."/>
            <person name="Chellapilla S."/>
            <person name="Goldsmith M.R."/>
            <person name="Grosse-Wilde E."/>
            <person name="Heckel D.G."/>
            <person name="Herndon N."/>
            <person name="Jiang H."/>
            <person name="Papanicolaou A."/>
            <person name="Qu J."/>
            <person name="Soulages J.L."/>
            <person name="Vogel H."/>
            <person name="Walters J."/>
            <person name="Waterhouse R.M."/>
            <person name="Ahn S.J."/>
            <person name="Almeida F.C."/>
            <person name="An C."/>
            <person name="Aqrawi P."/>
            <person name="Bretschneider A."/>
            <person name="Bryant W.B."/>
            <person name="Bucks S."/>
            <person name="Chao H."/>
            <person name="Chevignon G."/>
            <person name="Christen J.M."/>
            <person name="Clarke D.F."/>
            <person name="Dittmer N.T."/>
            <person name="Ferguson L.C.F."/>
            <person name="Garavelou S."/>
            <person name="Gordon K.H.J."/>
            <person name="Gunaratna R.T."/>
            <person name="Han Y."/>
            <person name="Hauser F."/>
            <person name="He Y."/>
            <person name="Heidel-Fischer H."/>
            <person name="Hirsh A."/>
            <person name="Hu Y."/>
            <person name="Jiang H."/>
            <person name="Kalra D."/>
            <person name="Klinner C."/>
            <person name="Konig C."/>
            <person name="Kovar C."/>
            <person name="Kroll A.R."/>
            <person name="Kuwar S.S."/>
            <person name="Lee S.L."/>
            <person name="Lehman R."/>
            <person name="Li K."/>
            <person name="Li Z."/>
            <person name="Liang H."/>
            <person name="Lovelace S."/>
            <person name="Lu Z."/>
            <person name="Mansfield J.H."/>
            <person name="McCulloch K.J."/>
            <person name="Mathew T."/>
            <person name="Morton B."/>
            <person name="Muzny D.M."/>
            <person name="Neunemann D."/>
            <person name="Ongeri F."/>
            <person name="Pauchet Y."/>
            <person name="Pu L.L."/>
            <person name="Pyrousis I."/>
            <person name="Rao X.J."/>
            <person name="Redding A."/>
            <person name="Roesel C."/>
            <person name="Sanchez-Gracia A."/>
            <person name="Schaack S."/>
            <person name="Shukla A."/>
            <person name="Tetreau G."/>
            <person name="Wang Y."/>
            <person name="Xiong G.H."/>
            <person name="Traut W."/>
            <person name="Walsh T.K."/>
            <person name="Worley K.C."/>
            <person name="Wu D."/>
            <person name="Wu W."/>
            <person name="Wu Y.Q."/>
            <person name="Zhang X."/>
            <person name="Zou Z."/>
            <person name="Zucker H."/>
            <person name="Briscoe A.D."/>
            <person name="Burmester T."/>
            <person name="Clem R.J."/>
            <person name="Feyereisen R."/>
            <person name="Grimmelikhuijzen C.J.P."/>
            <person name="Hamodrakas S.J."/>
            <person name="Hansson B.S."/>
            <person name="Huguet E."/>
            <person name="Jermiin L.S."/>
            <person name="Lan Q."/>
            <person name="Lehman H.K."/>
            <person name="Lorenzen M."/>
            <person name="Merzendorfer H."/>
            <person name="Michalopoulos I."/>
            <person name="Morton D.B."/>
            <person name="Muthukrishnan S."/>
            <person name="Oakeshott J.G."/>
            <person name="Palmer W."/>
            <person name="Park Y."/>
            <person name="Passarelli A.L."/>
            <person name="Rozas J."/>
            <person name="Schwartz L.M."/>
            <person name="Smith W."/>
            <person name="Southgate A."/>
            <person name="Vilcinskas A."/>
            <person name="Vogt R."/>
            <person name="Wang P."/>
            <person name="Werren J."/>
            <person name="Yu X.Q."/>
            <person name="Zhou J.J."/>
            <person name="Brown S.J."/>
            <person name="Scherer S.E."/>
            <person name="Richards S."/>
            <person name="Blissard G.W."/>
        </authorList>
    </citation>
    <scope>NUCLEOTIDE SEQUENCE</scope>
</reference>